<dbReference type="EMBL" id="CADCXU010035298">
    <property type="protein sequence ID" value="CAB0020405.1"/>
    <property type="molecule type" value="Genomic_DNA"/>
</dbReference>
<evidence type="ECO:0000256" key="1">
    <source>
        <dbReference type="SAM" id="MobiDB-lite"/>
    </source>
</evidence>
<feature type="region of interest" description="Disordered" evidence="1">
    <location>
        <begin position="56"/>
        <end position="111"/>
    </location>
</feature>
<gene>
    <name evidence="2" type="ORF">NTEN_LOCUS23992</name>
</gene>
<accession>A0A6H5HUH2</accession>
<feature type="non-terminal residue" evidence="2">
    <location>
        <position position="1"/>
    </location>
</feature>
<evidence type="ECO:0000313" key="3">
    <source>
        <dbReference type="Proteomes" id="UP000479000"/>
    </source>
</evidence>
<feature type="non-terminal residue" evidence="2">
    <location>
        <position position="162"/>
    </location>
</feature>
<dbReference type="AlphaFoldDB" id="A0A6H5HUH2"/>
<proteinExistence type="predicted"/>
<organism evidence="2 3">
    <name type="scientific">Nesidiocoris tenuis</name>
    <dbReference type="NCBI Taxonomy" id="355587"/>
    <lineage>
        <taxon>Eukaryota</taxon>
        <taxon>Metazoa</taxon>
        <taxon>Ecdysozoa</taxon>
        <taxon>Arthropoda</taxon>
        <taxon>Hexapoda</taxon>
        <taxon>Insecta</taxon>
        <taxon>Pterygota</taxon>
        <taxon>Neoptera</taxon>
        <taxon>Paraneoptera</taxon>
        <taxon>Hemiptera</taxon>
        <taxon>Heteroptera</taxon>
        <taxon>Panheteroptera</taxon>
        <taxon>Cimicomorpha</taxon>
        <taxon>Miridae</taxon>
        <taxon>Dicyphina</taxon>
        <taxon>Nesidiocoris</taxon>
    </lineage>
</organism>
<name>A0A6H5HUH2_9HEMI</name>
<reference evidence="2 3" key="1">
    <citation type="submission" date="2020-02" db="EMBL/GenBank/DDBJ databases">
        <authorList>
            <person name="Ferguson B K."/>
        </authorList>
    </citation>
    <scope>NUCLEOTIDE SEQUENCE [LARGE SCALE GENOMIC DNA]</scope>
</reference>
<dbReference type="Proteomes" id="UP000479000">
    <property type="component" value="Unassembled WGS sequence"/>
</dbReference>
<sequence length="162" mass="18585">TITTSFSHPKQHHSGGKMDFVFHRSFPVLPAQHAALAELAPPQFVFQRLLRQDSQAARPARQRRLLDSPSGGTRHVRERIAPQAAEAVQIAQIRQGPPRKRTGRPRQPQQDHFLDKCLTETLSVYPSVHSCYLRRAARKRRHLSLPLSRRRRGPSTSRPSWR</sequence>
<keyword evidence="3" id="KW-1185">Reference proteome</keyword>
<evidence type="ECO:0000313" key="2">
    <source>
        <dbReference type="EMBL" id="CAB0020405.1"/>
    </source>
</evidence>
<protein>
    <submittedName>
        <fullName evidence="2">Uncharacterized protein</fullName>
    </submittedName>
</protein>